<evidence type="ECO:0000256" key="18">
    <source>
        <dbReference type="ARBA" id="ARBA00049504"/>
    </source>
</evidence>
<dbReference type="GO" id="GO:0009236">
    <property type="term" value="P:cobalamin biosynthetic process"/>
    <property type="evidence" value="ECO:0007669"/>
    <property type="project" value="UniProtKB-UniRule"/>
</dbReference>
<dbReference type="NCBIfam" id="TIGR00317">
    <property type="entry name" value="cobS"/>
    <property type="match status" value="1"/>
</dbReference>
<evidence type="ECO:0000256" key="6">
    <source>
        <dbReference type="ARBA" id="ARBA00015850"/>
    </source>
</evidence>
<comment type="similarity">
    <text evidence="4 19">Belongs to the CobS family.</text>
</comment>
<evidence type="ECO:0000256" key="11">
    <source>
        <dbReference type="ARBA" id="ARBA00022842"/>
    </source>
</evidence>
<evidence type="ECO:0000256" key="16">
    <source>
        <dbReference type="ARBA" id="ARBA00032853"/>
    </source>
</evidence>
<evidence type="ECO:0000256" key="3">
    <source>
        <dbReference type="ARBA" id="ARBA00004663"/>
    </source>
</evidence>
<evidence type="ECO:0000256" key="10">
    <source>
        <dbReference type="ARBA" id="ARBA00022692"/>
    </source>
</evidence>
<evidence type="ECO:0000256" key="17">
    <source>
        <dbReference type="ARBA" id="ARBA00048623"/>
    </source>
</evidence>
<evidence type="ECO:0000256" key="4">
    <source>
        <dbReference type="ARBA" id="ARBA00010561"/>
    </source>
</evidence>
<evidence type="ECO:0000256" key="9">
    <source>
        <dbReference type="ARBA" id="ARBA00022679"/>
    </source>
</evidence>
<dbReference type="UniPathway" id="UPA00148">
    <property type="reaction ID" value="UER00238"/>
</dbReference>
<dbReference type="OrthoDB" id="9794626at2"/>
<keyword evidence="21" id="KW-1185">Reference proteome</keyword>
<comment type="function">
    <text evidence="14 19">Joins adenosylcobinamide-GDP and alpha-ribazole to generate adenosylcobalamin (Ado-cobalamin). Also synthesizes adenosylcobalamin 5'-phosphate from adenosylcobinamide-GDP and alpha-ribazole 5'-phosphate.</text>
</comment>
<dbReference type="GO" id="GO:0008818">
    <property type="term" value="F:cobalamin 5'-phosphate synthase activity"/>
    <property type="evidence" value="ECO:0007669"/>
    <property type="project" value="UniProtKB-UniRule"/>
</dbReference>
<dbReference type="EC" id="2.7.8.26" evidence="5 19"/>
<keyword evidence="11 19" id="KW-0460">Magnesium</keyword>
<feature type="transmembrane region" description="Helical" evidence="19">
    <location>
        <begin position="198"/>
        <end position="215"/>
    </location>
</feature>
<dbReference type="EMBL" id="FUYV01000002">
    <property type="protein sequence ID" value="SKB50953.1"/>
    <property type="molecule type" value="Genomic_DNA"/>
</dbReference>
<keyword evidence="12 19" id="KW-1133">Transmembrane helix</keyword>
<evidence type="ECO:0000256" key="12">
    <source>
        <dbReference type="ARBA" id="ARBA00022989"/>
    </source>
</evidence>
<feature type="transmembrane region" description="Helical" evidence="19">
    <location>
        <begin position="33"/>
        <end position="52"/>
    </location>
</feature>
<comment type="catalytic activity">
    <reaction evidence="18 19">
        <text>alpha-ribazole 5'-phosphate + adenosylcob(III)inamide-GDP = adenosylcob(III)alamin 5'-phosphate + GMP + H(+)</text>
        <dbReference type="Rhea" id="RHEA:23560"/>
        <dbReference type="ChEBI" id="CHEBI:15378"/>
        <dbReference type="ChEBI" id="CHEBI:57918"/>
        <dbReference type="ChEBI" id="CHEBI:58115"/>
        <dbReference type="ChEBI" id="CHEBI:60487"/>
        <dbReference type="ChEBI" id="CHEBI:60493"/>
        <dbReference type="EC" id="2.7.8.26"/>
    </reaction>
</comment>
<evidence type="ECO:0000313" key="20">
    <source>
        <dbReference type="EMBL" id="SKB50953.1"/>
    </source>
</evidence>
<dbReference type="Pfam" id="PF02654">
    <property type="entry name" value="CobS"/>
    <property type="match status" value="1"/>
</dbReference>
<dbReference type="GO" id="GO:0005886">
    <property type="term" value="C:plasma membrane"/>
    <property type="evidence" value="ECO:0007669"/>
    <property type="project" value="UniProtKB-SubCell"/>
</dbReference>
<dbReference type="PANTHER" id="PTHR34148:SF1">
    <property type="entry name" value="ADENOSYLCOBINAMIDE-GDP RIBAZOLETRANSFERASE"/>
    <property type="match status" value="1"/>
</dbReference>
<feature type="transmembrane region" description="Helical" evidence="19">
    <location>
        <begin position="106"/>
        <end position="124"/>
    </location>
</feature>
<feature type="transmembrane region" description="Helical" evidence="19">
    <location>
        <begin position="58"/>
        <end position="76"/>
    </location>
</feature>
<dbReference type="KEGG" id="asx:CDL62_10760"/>
<dbReference type="InterPro" id="IPR003805">
    <property type="entry name" value="CobS"/>
</dbReference>
<evidence type="ECO:0000256" key="2">
    <source>
        <dbReference type="ARBA" id="ARBA00004651"/>
    </source>
</evidence>
<dbReference type="PANTHER" id="PTHR34148">
    <property type="entry name" value="ADENOSYLCOBINAMIDE-GDP RIBAZOLETRANSFERASE"/>
    <property type="match status" value="1"/>
</dbReference>
<keyword evidence="8 19" id="KW-0169">Cobalamin biosynthesis</keyword>
<dbReference type="NCBIfam" id="NF001277">
    <property type="entry name" value="PRK00235.1-3"/>
    <property type="match status" value="1"/>
</dbReference>
<protein>
    <recommendedName>
        <fullName evidence="6 19">Adenosylcobinamide-GDP ribazoletransferase</fullName>
        <ecNumber evidence="5 19">2.7.8.26</ecNumber>
    </recommendedName>
    <alternativeName>
        <fullName evidence="16 19">Cobalamin synthase</fullName>
    </alternativeName>
    <alternativeName>
        <fullName evidence="15 19">Cobalamin-5'-phosphate synthase</fullName>
    </alternativeName>
</protein>
<dbReference type="GO" id="GO:0051073">
    <property type="term" value="F:adenosylcobinamide-GDP ribazoletransferase activity"/>
    <property type="evidence" value="ECO:0007669"/>
    <property type="project" value="UniProtKB-UniRule"/>
</dbReference>
<dbReference type="AlphaFoldDB" id="A0A1T5BVD8"/>
<evidence type="ECO:0000256" key="7">
    <source>
        <dbReference type="ARBA" id="ARBA00022475"/>
    </source>
</evidence>
<dbReference type="STRING" id="889453.SAMN03080601_00636"/>
<evidence type="ECO:0000256" key="14">
    <source>
        <dbReference type="ARBA" id="ARBA00025228"/>
    </source>
</evidence>
<evidence type="ECO:0000256" key="8">
    <source>
        <dbReference type="ARBA" id="ARBA00022573"/>
    </source>
</evidence>
<comment type="cofactor">
    <cofactor evidence="1 19">
        <name>Mg(2+)</name>
        <dbReference type="ChEBI" id="CHEBI:18420"/>
    </cofactor>
</comment>
<keyword evidence="9 19" id="KW-0808">Transferase</keyword>
<comment type="subcellular location">
    <subcellularLocation>
        <location evidence="2 19">Cell membrane</location>
        <topology evidence="2 19">Multi-pass membrane protein</topology>
    </subcellularLocation>
</comment>
<gene>
    <name evidence="19" type="primary">cobS</name>
    <name evidence="20" type="ORF">SAMN03080601_00636</name>
</gene>
<accession>A0A1T5BVD8</accession>
<feature type="transmembrane region" description="Helical" evidence="19">
    <location>
        <begin position="174"/>
        <end position="192"/>
    </location>
</feature>
<sequence length="251" mass="27308">MNTLLTAIMFFTRIPVPKNLPYSKELLNKALRFFPLVGGIVGGVGAGVLWLALLVFPLPLALLLSIVATIFITGAFHEDGFADFCDGYGGGMSKERILQIMKDSRLGTYGTIGLVSVLAVKYTALLSIPIPYLFMVLVSAHIFSRFVPVVLVFTTPYIREDALSKAKPIGNQTSVTSLIIAMLMAIIPIFFLNWIHSAGIIVACTIVIVLFRSYIMKRTGGYSGDVLGALQQLCEVAIYLVIVALNHPPQL</sequence>
<evidence type="ECO:0000256" key="13">
    <source>
        <dbReference type="ARBA" id="ARBA00023136"/>
    </source>
</evidence>
<reference evidence="20 21" key="1">
    <citation type="submission" date="2017-02" db="EMBL/GenBank/DDBJ databases">
        <authorList>
            <person name="Peterson S.W."/>
        </authorList>
    </citation>
    <scope>NUCLEOTIDE SEQUENCE [LARGE SCALE GENOMIC DNA]</scope>
    <source>
        <strain evidence="20 21">DSM 24412</strain>
    </source>
</reference>
<feature type="transmembrane region" description="Helical" evidence="19">
    <location>
        <begin position="130"/>
        <end position="153"/>
    </location>
</feature>
<proteinExistence type="inferred from homology"/>
<dbReference type="HAMAP" id="MF_00719">
    <property type="entry name" value="CobS"/>
    <property type="match status" value="1"/>
</dbReference>
<keyword evidence="7 19" id="KW-1003">Cell membrane</keyword>
<evidence type="ECO:0000313" key="21">
    <source>
        <dbReference type="Proteomes" id="UP000191055"/>
    </source>
</evidence>
<keyword evidence="13 19" id="KW-0472">Membrane</keyword>
<organism evidence="20 21">
    <name type="scientific">Alkalitalea saponilacus</name>
    <dbReference type="NCBI Taxonomy" id="889453"/>
    <lineage>
        <taxon>Bacteria</taxon>
        <taxon>Pseudomonadati</taxon>
        <taxon>Bacteroidota</taxon>
        <taxon>Bacteroidia</taxon>
        <taxon>Marinilabiliales</taxon>
        <taxon>Marinilabiliaceae</taxon>
        <taxon>Alkalitalea</taxon>
    </lineage>
</organism>
<dbReference type="Proteomes" id="UP000191055">
    <property type="component" value="Unassembled WGS sequence"/>
</dbReference>
<evidence type="ECO:0000256" key="19">
    <source>
        <dbReference type="HAMAP-Rule" id="MF_00719"/>
    </source>
</evidence>
<comment type="pathway">
    <text evidence="3 19">Cofactor biosynthesis; adenosylcobalamin biosynthesis; adenosylcobalamin from cob(II)yrinate a,c-diamide: step 7/7.</text>
</comment>
<dbReference type="RefSeq" id="WP_079556432.1">
    <property type="nucleotide sequence ID" value="NZ_CP021904.1"/>
</dbReference>
<evidence type="ECO:0000256" key="1">
    <source>
        <dbReference type="ARBA" id="ARBA00001946"/>
    </source>
</evidence>
<evidence type="ECO:0000256" key="5">
    <source>
        <dbReference type="ARBA" id="ARBA00013200"/>
    </source>
</evidence>
<keyword evidence="10 19" id="KW-0812">Transmembrane</keyword>
<name>A0A1T5BVD8_9BACT</name>
<comment type="catalytic activity">
    <reaction evidence="17 19">
        <text>alpha-ribazole + adenosylcob(III)inamide-GDP = adenosylcob(III)alamin + GMP + H(+)</text>
        <dbReference type="Rhea" id="RHEA:16049"/>
        <dbReference type="ChEBI" id="CHEBI:10329"/>
        <dbReference type="ChEBI" id="CHEBI:15378"/>
        <dbReference type="ChEBI" id="CHEBI:18408"/>
        <dbReference type="ChEBI" id="CHEBI:58115"/>
        <dbReference type="ChEBI" id="CHEBI:60487"/>
        <dbReference type="EC" id="2.7.8.26"/>
    </reaction>
</comment>
<evidence type="ECO:0000256" key="15">
    <source>
        <dbReference type="ARBA" id="ARBA00032605"/>
    </source>
</evidence>